<accession>A0A317U0T4</accession>
<feature type="signal peptide" evidence="1">
    <location>
        <begin position="1"/>
        <end position="22"/>
    </location>
</feature>
<proteinExistence type="predicted"/>
<organism evidence="2 4">
    <name type="scientific">Legionella qingyii</name>
    <dbReference type="NCBI Taxonomy" id="2184757"/>
    <lineage>
        <taxon>Bacteria</taxon>
        <taxon>Pseudomonadati</taxon>
        <taxon>Pseudomonadota</taxon>
        <taxon>Gammaproteobacteria</taxon>
        <taxon>Legionellales</taxon>
        <taxon>Legionellaceae</taxon>
        <taxon>Legionella</taxon>
    </lineage>
</organism>
<keyword evidence="1" id="KW-0732">Signal</keyword>
<comment type="caution">
    <text evidence="2">The sequence shown here is derived from an EMBL/GenBank/DDBJ whole genome shotgun (WGS) entry which is preliminary data.</text>
</comment>
<dbReference type="RefSeq" id="WP_110142716.1">
    <property type="nucleotide sequence ID" value="NZ_QHJG01000016.1"/>
</dbReference>
<dbReference type="AlphaFoldDB" id="A0A317U0T4"/>
<dbReference type="Proteomes" id="UP000247152">
    <property type="component" value="Unassembled WGS sequence"/>
</dbReference>
<sequence length="64" mass="6998">MKIRAAGLILATTMLAVGPIHAACHQHQPGWHMVSKKCAIKPADNWQEYKSGVYTQPITGKSLL</sequence>
<name>A0A317U0T4_9GAMM</name>
<dbReference type="EMBL" id="RZGX01000014">
    <property type="protein sequence ID" value="RUR21772.1"/>
    <property type="molecule type" value="Genomic_DNA"/>
</dbReference>
<dbReference type="Proteomes" id="UP000287374">
    <property type="component" value="Unassembled WGS sequence"/>
</dbReference>
<evidence type="ECO:0000313" key="2">
    <source>
        <dbReference type="EMBL" id="PWY55633.1"/>
    </source>
</evidence>
<keyword evidence="5" id="KW-1185">Reference proteome</keyword>
<gene>
    <name evidence="2" type="ORF">DGG96_11045</name>
    <name evidence="3" type="ORF">ELY20_11125</name>
</gene>
<evidence type="ECO:0000313" key="3">
    <source>
        <dbReference type="EMBL" id="RUR21772.1"/>
    </source>
</evidence>
<dbReference type="EMBL" id="QHJG01000016">
    <property type="protein sequence ID" value="PWY55633.1"/>
    <property type="molecule type" value="Genomic_DNA"/>
</dbReference>
<feature type="chain" id="PRO_5016392164" evidence="1">
    <location>
        <begin position="23"/>
        <end position="64"/>
    </location>
</feature>
<reference evidence="2 4" key="1">
    <citation type="submission" date="2018-05" db="EMBL/GenBank/DDBJ databases">
        <title>Legionella qingyii sp.nov., whole genome shotgun sequence.</title>
        <authorList>
            <person name="Wu H."/>
            <person name="Zhu Q."/>
            <person name="Hu C."/>
        </authorList>
    </citation>
    <scope>NUCLEOTIDE SEQUENCE [LARGE SCALE GENOMIC DNA]</scope>
    <source>
        <strain evidence="2 4">HEB18</strain>
    </source>
</reference>
<reference evidence="3 5" key="2">
    <citation type="submission" date="2018-12" db="EMBL/GenBank/DDBJ databases">
        <title>Legionella sp,whole genome shotgun sequence.</title>
        <authorList>
            <person name="Wu H."/>
        </authorList>
    </citation>
    <scope>NUCLEOTIDE SEQUENCE [LARGE SCALE GENOMIC DNA]</scope>
    <source>
        <strain evidence="3">Km489</strain>
        <strain evidence="5">km489</strain>
    </source>
</reference>
<evidence type="ECO:0000256" key="1">
    <source>
        <dbReference type="SAM" id="SignalP"/>
    </source>
</evidence>
<protein>
    <submittedName>
        <fullName evidence="2">Uncharacterized protein</fullName>
    </submittedName>
</protein>
<dbReference type="OrthoDB" id="5639154at2"/>
<evidence type="ECO:0000313" key="5">
    <source>
        <dbReference type="Proteomes" id="UP000287374"/>
    </source>
</evidence>
<evidence type="ECO:0000313" key="4">
    <source>
        <dbReference type="Proteomes" id="UP000247152"/>
    </source>
</evidence>